<keyword evidence="3" id="KW-1185">Reference proteome</keyword>
<reference evidence="2" key="1">
    <citation type="submission" date="2020-06" db="EMBL/GenBank/DDBJ databases">
        <authorList>
            <consortium name="Plant Systems Biology data submission"/>
        </authorList>
    </citation>
    <scope>NUCLEOTIDE SEQUENCE</scope>
    <source>
        <strain evidence="2">D6</strain>
    </source>
</reference>
<dbReference type="EMBL" id="CAICTM010000499">
    <property type="protein sequence ID" value="CAB9511728.1"/>
    <property type="molecule type" value="Genomic_DNA"/>
</dbReference>
<evidence type="ECO:0000313" key="3">
    <source>
        <dbReference type="Proteomes" id="UP001153069"/>
    </source>
</evidence>
<evidence type="ECO:0000313" key="2">
    <source>
        <dbReference type="EMBL" id="CAB9511728.1"/>
    </source>
</evidence>
<gene>
    <name evidence="2" type="ORF">SEMRO_500_G155220.1</name>
</gene>
<accession>A0A9N8DZF5</accession>
<keyword evidence="1" id="KW-0732">Signal</keyword>
<feature type="signal peptide" evidence="1">
    <location>
        <begin position="1"/>
        <end position="23"/>
    </location>
</feature>
<proteinExistence type="predicted"/>
<evidence type="ECO:0000256" key="1">
    <source>
        <dbReference type="SAM" id="SignalP"/>
    </source>
</evidence>
<feature type="chain" id="PRO_5040248552" evidence="1">
    <location>
        <begin position="24"/>
        <end position="377"/>
    </location>
</feature>
<dbReference type="OrthoDB" id="411029at2759"/>
<dbReference type="Proteomes" id="UP001153069">
    <property type="component" value="Unassembled WGS sequence"/>
</dbReference>
<protein>
    <submittedName>
        <fullName evidence="2">Uncharacterized protein</fullName>
    </submittedName>
</protein>
<sequence length="377" mass="44071">MTNRGNTAIFFVATCMMLAVLRSSNVTRELQVLMTDVNFEENIQRNHMNALKEVDFGPYRPAPVETYVLEHVSELKLDVPEWTPSCHVFTDPHATPYHGRLQAFIDELGYYYQLVNDFHTPIKDLRENITEFDNSICDLLELHPGGIPAIFNKSQQLSLSSSGWVEPLLPPMRHPQFCYQSKHLMNTDYLLHDFHAMCKKLKPHSRTVFVDMGASLSFHGGRKIPVLDLIQNYRKFGFHFDHVYGYEYRKHDPEQVFNDVPEYLDASYHWINVGVTSDTHSRRNPFKLLVENYKPDDFIIVKLDVDTPELERELAQQLLDNPQLSKLIDQFYFEHHVNQAELKPHWGRQRGMNESVADSLKLFHDMRQKGIPSHFWV</sequence>
<dbReference type="AlphaFoldDB" id="A0A9N8DZF5"/>
<comment type="caution">
    <text evidence="2">The sequence shown here is derived from an EMBL/GenBank/DDBJ whole genome shotgun (WGS) entry which is preliminary data.</text>
</comment>
<organism evidence="2 3">
    <name type="scientific">Seminavis robusta</name>
    <dbReference type="NCBI Taxonomy" id="568900"/>
    <lineage>
        <taxon>Eukaryota</taxon>
        <taxon>Sar</taxon>
        <taxon>Stramenopiles</taxon>
        <taxon>Ochrophyta</taxon>
        <taxon>Bacillariophyta</taxon>
        <taxon>Bacillariophyceae</taxon>
        <taxon>Bacillariophycidae</taxon>
        <taxon>Naviculales</taxon>
        <taxon>Naviculaceae</taxon>
        <taxon>Seminavis</taxon>
    </lineage>
</organism>
<name>A0A9N8DZF5_9STRA</name>